<gene>
    <name evidence="9" type="ORF">PMIN01_07618</name>
</gene>
<protein>
    <recommendedName>
        <fullName evidence="8">Rhodopsin domain-containing protein</fullName>
    </recommendedName>
</protein>
<comment type="caution">
    <text evidence="9">The sequence shown here is derived from an EMBL/GenBank/DDBJ whole genome shotgun (WGS) entry which is preliminary data.</text>
</comment>
<proteinExistence type="inferred from homology"/>
<sequence length="380" mass="41979">MAGFISASNHSRQPMFLAITGVLLLLSTIAVALRHVCKFWCRYVHTRYVGLDDWSMLCALVVAIGMGIQNGIHISWGTGRHGADLDFLKILQPTLKHWYAYQIVYPWSLFFVKISILALYHRIFRKNKFRRFVYAVGAFVATYTLVVTFVNAFECPKNPSQAWAPTFPEECNNLVATYFSTASINILTDTVILLMPIRAFWQLQLHPRKRWALIGVFLVGGIAVLASIVRIYALYTYTYTKDVAYDAIFILLLSQIEVNVAIISASAPALRPLFKKTFRNTSVVRSKKASVGGSNGAESESRSRAESAGKNKMRSSKEMKEIETLPSSADEASGVGGTAGEGSNASGESILPADGGSGITKTVEMRMDVERMSQLYGSQA</sequence>
<feature type="transmembrane region" description="Helical" evidence="7">
    <location>
        <begin position="173"/>
        <end position="199"/>
    </location>
</feature>
<feature type="compositionally biased region" description="Basic and acidic residues" evidence="6">
    <location>
        <begin position="299"/>
        <end position="323"/>
    </location>
</feature>
<evidence type="ECO:0000256" key="7">
    <source>
        <dbReference type="SAM" id="Phobius"/>
    </source>
</evidence>
<dbReference type="PANTHER" id="PTHR33048">
    <property type="entry name" value="PTH11-LIKE INTEGRAL MEMBRANE PROTEIN (AFU_ORTHOLOGUE AFUA_5G11245)"/>
    <property type="match status" value="1"/>
</dbReference>
<dbReference type="InterPro" id="IPR052337">
    <property type="entry name" value="SAT4-like"/>
</dbReference>
<reference evidence="9" key="1">
    <citation type="journal article" date="2020" name="Mol. Plant Microbe Interact.">
        <title>Genome Sequence of the Biocontrol Agent Coniothyrium minitans strain Conio (IMI 134523).</title>
        <authorList>
            <person name="Patel D."/>
            <person name="Shittu T.A."/>
            <person name="Baroncelli R."/>
            <person name="Muthumeenakshi S."/>
            <person name="Osborne T.H."/>
            <person name="Janganan T.K."/>
            <person name="Sreenivasaprasad S."/>
        </authorList>
    </citation>
    <scope>NUCLEOTIDE SEQUENCE</scope>
    <source>
        <strain evidence="9">Conio</strain>
    </source>
</reference>
<dbReference type="AlphaFoldDB" id="A0A9P6GGS4"/>
<dbReference type="EMBL" id="WJXW01000007">
    <property type="protein sequence ID" value="KAF9734715.1"/>
    <property type="molecule type" value="Genomic_DNA"/>
</dbReference>
<keyword evidence="10" id="KW-1185">Reference proteome</keyword>
<feature type="region of interest" description="Disordered" evidence="6">
    <location>
        <begin position="289"/>
        <end position="359"/>
    </location>
</feature>
<feature type="transmembrane region" description="Helical" evidence="7">
    <location>
        <begin position="247"/>
        <end position="270"/>
    </location>
</feature>
<keyword evidence="4 7" id="KW-0472">Membrane</keyword>
<evidence type="ECO:0000256" key="1">
    <source>
        <dbReference type="ARBA" id="ARBA00004141"/>
    </source>
</evidence>
<evidence type="ECO:0000256" key="2">
    <source>
        <dbReference type="ARBA" id="ARBA00022692"/>
    </source>
</evidence>
<dbReference type="GO" id="GO:0016020">
    <property type="term" value="C:membrane"/>
    <property type="evidence" value="ECO:0007669"/>
    <property type="project" value="UniProtKB-SubCell"/>
</dbReference>
<evidence type="ECO:0000256" key="3">
    <source>
        <dbReference type="ARBA" id="ARBA00022989"/>
    </source>
</evidence>
<evidence type="ECO:0000256" key="5">
    <source>
        <dbReference type="ARBA" id="ARBA00038359"/>
    </source>
</evidence>
<evidence type="ECO:0000259" key="8">
    <source>
        <dbReference type="Pfam" id="PF20684"/>
    </source>
</evidence>
<evidence type="ECO:0000256" key="4">
    <source>
        <dbReference type="ARBA" id="ARBA00023136"/>
    </source>
</evidence>
<feature type="transmembrane region" description="Helical" evidence="7">
    <location>
        <begin position="98"/>
        <end position="120"/>
    </location>
</feature>
<keyword evidence="3 7" id="KW-1133">Transmembrane helix</keyword>
<comment type="similarity">
    <text evidence="5">Belongs to the SAT4 family.</text>
</comment>
<dbReference type="OrthoDB" id="3934549at2759"/>
<evidence type="ECO:0000313" key="9">
    <source>
        <dbReference type="EMBL" id="KAF9734715.1"/>
    </source>
</evidence>
<feature type="transmembrane region" description="Helical" evidence="7">
    <location>
        <begin position="211"/>
        <end position="235"/>
    </location>
</feature>
<comment type="subcellular location">
    <subcellularLocation>
        <location evidence="1">Membrane</location>
        <topology evidence="1">Multi-pass membrane protein</topology>
    </subcellularLocation>
</comment>
<organism evidence="9 10">
    <name type="scientific">Paraphaeosphaeria minitans</name>
    <dbReference type="NCBI Taxonomy" id="565426"/>
    <lineage>
        <taxon>Eukaryota</taxon>
        <taxon>Fungi</taxon>
        <taxon>Dikarya</taxon>
        <taxon>Ascomycota</taxon>
        <taxon>Pezizomycotina</taxon>
        <taxon>Dothideomycetes</taxon>
        <taxon>Pleosporomycetidae</taxon>
        <taxon>Pleosporales</taxon>
        <taxon>Massarineae</taxon>
        <taxon>Didymosphaeriaceae</taxon>
        <taxon>Paraphaeosphaeria</taxon>
    </lineage>
</organism>
<name>A0A9P6GGS4_9PLEO</name>
<feature type="domain" description="Rhodopsin" evidence="8">
    <location>
        <begin position="38"/>
        <end position="276"/>
    </location>
</feature>
<dbReference type="Pfam" id="PF20684">
    <property type="entry name" value="Fung_rhodopsin"/>
    <property type="match status" value="1"/>
</dbReference>
<dbReference type="Proteomes" id="UP000756921">
    <property type="component" value="Unassembled WGS sequence"/>
</dbReference>
<accession>A0A9P6GGS4</accession>
<feature type="transmembrane region" description="Helical" evidence="7">
    <location>
        <begin position="54"/>
        <end position="78"/>
    </location>
</feature>
<evidence type="ECO:0000313" key="10">
    <source>
        <dbReference type="Proteomes" id="UP000756921"/>
    </source>
</evidence>
<dbReference type="PANTHER" id="PTHR33048:SF123">
    <property type="entry name" value="INTEGRAL MEMBRANE PROTEIN"/>
    <property type="match status" value="1"/>
</dbReference>
<dbReference type="InterPro" id="IPR049326">
    <property type="entry name" value="Rhodopsin_dom_fungi"/>
</dbReference>
<evidence type="ECO:0000256" key="6">
    <source>
        <dbReference type="SAM" id="MobiDB-lite"/>
    </source>
</evidence>
<feature type="transmembrane region" description="Helical" evidence="7">
    <location>
        <begin position="132"/>
        <end position="153"/>
    </location>
</feature>
<keyword evidence="2 7" id="KW-0812">Transmembrane</keyword>
<feature type="transmembrane region" description="Helical" evidence="7">
    <location>
        <begin position="15"/>
        <end position="33"/>
    </location>
</feature>